<protein>
    <recommendedName>
        <fullName evidence="4">RCC1 repeat-containing protein</fullName>
    </recommendedName>
</protein>
<keyword evidence="1" id="KW-0677">Repeat</keyword>
<name>A0A511T2Y4_MYXFU</name>
<evidence type="ECO:0000313" key="3">
    <source>
        <dbReference type="Proteomes" id="UP000321514"/>
    </source>
</evidence>
<comment type="caution">
    <text evidence="2">The sequence shown here is derived from an EMBL/GenBank/DDBJ whole genome shotgun (WGS) entry which is preliminary data.</text>
</comment>
<dbReference type="InterPro" id="IPR009091">
    <property type="entry name" value="RCC1/BLIP-II"/>
</dbReference>
<evidence type="ECO:0008006" key="4">
    <source>
        <dbReference type="Google" id="ProtNLM"/>
    </source>
</evidence>
<dbReference type="AlphaFoldDB" id="A0A511T2Y4"/>
<gene>
    <name evidence="2" type="ORF">MFU01_35660</name>
</gene>
<dbReference type="InterPro" id="IPR051210">
    <property type="entry name" value="Ub_ligase/GEF_domain"/>
</dbReference>
<dbReference type="Pfam" id="PF00415">
    <property type="entry name" value="RCC1"/>
    <property type="match status" value="2"/>
</dbReference>
<sequence length="104" mass="10654">MSGMVSVSAGYAHSLALKSDGTLWAWGSGYDGQLGNGGMNDSRNPVKVSGLTGVVAMSASRLHSLALRSDETVWAWGSGDSGRLGDGFTVRRVTPVQVVGLNGG</sequence>
<dbReference type="SUPFAM" id="SSF50985">
    <property type="entry name" value="RCC1/BLIP-II"/>
    <property type="match status" value="1"/>
</dbReference>
<dbReference type="InterPro" id="IPR000408">
    <property type="entry name" value="Reg_chr_condens"/>
</dbReference>
<proteinExistence type="predicted"/>
<dbReference type="PANTHER" id="PTHR22870">
    <property type="entry name" value="REGULATOR OF CHROMOSOME CONDENSATION"/>
    <property type="match status" value="1"/>
</dbReference>
<dbReference type="Gene3D" id="2.130.10.30">
    <property type="entry name" value="Regulator of chromosome condensation 1/beta-lactamase-inhibitor protein II"/>
    <property type="match status" value="1"/>
</dbReference>
<dbReference type="PRINTS" id="PR00633">
    <property type="entry name" value="RCCNDNSATION"/>
</dbReference>
<dbReference type="EMBL" id="BJXR01000029">
    <property type="protein sequence ID" value="GEN08529.1"/>
    <property type="molecule type" value="Genomic_DNA"/>
</dbReference>
<dbReference type="PROSITE" id="PS50012">
    <property type="entry name" value="RCC1_3"/>
    <property type="match status" value="2"/>
</dbReference>
<evidence type="ECO:0000256" key="1">
    <source>
        <dbReference type="ARBA" id="ARBA00022737"/>
    </source>
</evidence>
<dbReference type="Proteomes" id="UP000321514">
    <property type="component" value="Unassembled WGS sequence"/>
</dbReference>
<organism evidence="2 3">
    <name type="scientific">Myxococcus fulvus</name>
    <dbReference type="NCBI Taxonomy" id="33"/>
    <lineage>
        <taxon>Bacteria</taxon>
        <taxon>Pseudomonadati</taxon>
        <taxon>Myxococcota</taxon>
        <taxon>Myxococcia</taxon>
        <taxon>Myxococcales</taxon>
        <taxon>Cystobacterineae</taxon>
        <taxon>Myxococcaceae</taxon>
        <taxon>Myxococcus</taxon>
    </lineage>
</organism>
<reference evidence="2 3" key="1">
    <citation type="submission" date="2019-07" db="EMBL/GenBank/DDBJ databases">
        <title>Whole genome shotgun sequence of Myxococcus fulvus NBRC 100333.</title>
        <authorList>
            <person name="Hosoyama A."/>
            <person name="Uohara A."/>
            <person name="Ohji S."/>
            <person name="Ichikawa N."/>
        </authorList>
    </citation>
    <scope>NUCLEOTIDE SEQUENCE [LARGE SCALE GENOMIC DNA]</scope>
    <source>
        <strain evidence="2 3">NBRC 100333</strain>
    </source>
</reference>
<dbReference type="PANTHER" id="PTHR22870:SF408">
    <property type="entry name" value="OS09G0560450 PROTEIN"/>
    <property type="match status" value="1"/>
</dbReference>
<accession>A0A511T2Y4</accession>
<evidence type="ECO:0000313" key="2">
    <source>
        <dbReference type="EMBL" id="GEN08529.1"/>
    </source>
</evidence>